<evidence type="ECO:0000313" key="2">
    <source>
        <dbReference type="EMBL" id="EHJ06980.1"/>
    </source>
</evidence>
<dbReference type="AlphaFoldDB" id="G5JLG1"/>
<dbReference type="EMBL" id="AEUN01000521">
    <property type="protein sequence ID" value="EHJ06980.1"/>
    <property type="molecule type" value="Genomic_DNA"/>
</dbReference>
<organism evidence="2 3">
    <name type="scientific">Staphylococcus simiae CCM 7213 = CCUG 51256</name>
    <dbReference type="NCBI Taxonomy" id="911238"/>
    <lineage>
        <taxon>Bacteria</taxon>
        <taxon>Bacillati</taxon>
        <taxon>Bacillota</taxon>
        <taxon>Bacilli</taxon>
        <taxon>Bacillales</taxon>
        <taxon>Staphylococcaceae</taxon>
        <taxon>Staphylococcus</taxon>
    </lineage>
</organism>
<sequence length="32" mass="3932">MEWWQEGLMTLITGSLLIVLRIWLESKWKNKK</sequence>
<proteinExistence type="predicted"/>
<gene>
    <name evidence="2" type="ORF">SS7213T_11640</name>
</gene>
<dbReference type="OrthoDB" id="2394972at2"/>
<dbReference type="RefSeq" id="WP_002465011.1">
    <property type="nucleotide sequence ID" value="NZ_AEUN01000521.1"/>
</dbReference>
<dbReference type="NCBIfam" id="NF047567">
    <property type="entry name" value="SAOUHSC_02157"/>
    <property type="match status" value="1"/>
</dbReference>
<reference evidence="2 3" key="1">
    <citation type="journal article" date="2012" name="BMC Genomics">
        <title>Comparative genomic analysis of the genus Staphylococcus including Staphylococcus aureus and its newly described sister species Staphylococcus simiae.</title>
        <authorList>
            <person name="Suzuki H."/>
            <person name="Lefebure T."/>
            <person name="Pavinski Bitar P."/>
            <person name="Stanhope M.J."/>
        </authorList>
    </citation>
    <scope>NUCLEOTIDE SEQUENCE [LARGE SCALE GENOMIC DNA]</scope>
    <source>
        <strain evidence="2 3">CCM 7213</strain>
    </source>
</reference>
<feature type="transmembrane region" description="Helical" evidence="1">
    <location>
        <begin position="6"/>
        <end position="24"/>
    </location>
</feature>
<keyword evidence="1" id="KW-0812">Transmembrane</keyword>
<dbReference type="Proteomes" id="UP000005413">
    <property type="component" value="Unassembled WGS sequence"/>
</dbReference>
<keyword evidence="1" id="KW-0472">Membrane</keyword>
<evidence type="ECO:0000313" key="3">
    <source>
        <dbReference type="Proteomes" id="UP000005413"/>
    </source>
</evidence>
<protein>
    <submittedName>
        <fullName evidence="2">Uncharacterized protein</fullName>
    </submittedName>
</protein>
<keyword evidence="3" id="KW-1185">Reference proteome</keyword>
<accession>G5JLG1</accession>
<name>G5JLG1_9STAP</name>
<evidence type="ECO:0000256" key="1">
    <source>
        <dbReference type="SAM" id="Phobius"/>
    </source>
</evidence>
<comment type="caution">
    <text evidence="2">The sequence shown here is derived from an EMBL/GenBank/DDBJ whole genome shotgun (WGS) entry which is preliminary data.</text>
</comment>
<keyword evidence="1" id="KW-1133">Transmembrane helix</keyword>